<dbReference type="PANTHER" id="PTHR43386:SF26">
    <property type="entry name" value="ABC TRANSPORTER PERMEASE PROTEIN"/>
    <property type="match status" value="1"/>
</dbReference>
<feature type="transmembrane region" description="Helical" evidence="7">
    <location>
        <begin position="24"/>
        <end position="46"/>
    </location>
</feature>
<feature type="transmembrane region" description="Helical" evidence="7">
    <location>
        <begin position="100"/>
        <end position="123"/>
    </location>
</feature>
<dbReference type="InterPro" id="IPR050366">
    <property type="entry name" value="BP-dependent_transpt_permease"/>
</dbReference>
<dbReference type="RefSeq" id="WP_258798998.1">
    <property type="nucleotide sequence ID" value="NZ_JANTHX010000007.1"/>
</dbReference>
<feature type="transmembrane region" description="Helical" evidence="7">
    <location>
        <begin position="135"/>
        <end position="155"/>
    </location>
</feature>
<gene>
    <name evidence="9" type="ORF">NUH29_10160</name>
</gene>
<keyword evidence="2 7" id="KW-0813">Transport</keyword>
<keyword evidence="10" id="KW-1185">Reference proteome</keyword>
<comment type="subcellular location">
    <subcellularLocation>
        <location evidence="1 7">Cell membrane</location>
        <topology evidence="1 7">Multi-pass membrane protein</topology>
    </subcellularLocation>
</comment>
<dbReference type="InterPro" id="IPR000515">
    <property type="entry name" value="MetI-like"/>
</dbReference>
<evidence type="ECO:0000256" key="5">
    <source>
        <dbReference type="ARBA" id="ARBA00022989"/>
    </source>
</evidence>
<evidence type="ECO:0000259" key="8">
    <source>
        <dbReference type="PROSITE" id="PS50928"/>
    </source>
</evidence>
<protein>
    <submittedName>
        <fullName evidence="9">ABC transporter permease</fullName>
    </submittedName>
</protein>
<evidence type="ECO:0000256" key="2">
    <source>
        <dbReference type="ARBA" id="ARBA00022448"/>
    </source>
</evidence>
<comment type="similarity">
    <text evidence="7">Belongs to the binding-protein-dependent transport system permease family.</text>
</comment>
<keyword evidence="6 7" id="KW-0472">Membrane</keyword>
<keyword evidence="3" id="KW-1003">Cell membrane</keyword>
<feature type="transmembrane region" description="Helical" evidence="7">
    <location>
        <begin position="161"/>
        <end position="178"/>
    </location>
</feature>
<name>A0ABT1ZGT9_9MICO</name>
<evidence type="ECO:0000313" key="10">
    <source>
        <dbReference type="Proteomes" id="UP001205337"/>
    </source>
</evidence>
<feature type="transmembrane region" description="Helical" evidence="7">
    <location>
        <begin position="212"/>
        <end position="242"/>
    </location>
</feature>
<dbReference type="Gene3D" id="1.10.3720.10">
    <property type="entry name" value="MetI-like"/>
    <property type="match status" value="1"/>
</dbReference>
<dbReference type="PROSITE" id="PS50928">
    <property type="entry name" value="ABC_TM1"/>
    <property type="match status" value="1"/>
</dbReference>
<dbReference type="EMBL" id="JANTHX010000007">
    <property type="protein sequence ID" value="MCS0499912.1"/>
    <property type="molecule type" value="Genomic_DNA"/>
</dbReference>
<dbReference type="CDD" id="cd06261">
    <property type="entry name" value="TM_PBP2"/>
    <property type="match status" value="1"/>
</dbReference>
<feature type="domain" description="ABC transmembrane type-1" evidence="8">
    <location>
        <begin position="96"/>
        <end position="285"/>
    </location>
</feature>
<dbReference type="SUPFAM" id="SSF161098">
    <property type="entry name" value="MetI-like"/>
    <property type="match status" value="1"/>
</dbReference>
<sequence length="298" mass="31108">MTDDVILRAPAVVRGRSRGRAARAAASIMRIVPIAIIAIYVLAAVFGPMIVPFDPVATQIVDRLLPPGATTSTGSVAVLGTDSTGRDMVGQLIYGARTSMLIGTLTVAVCTVVGVVVGLLAGYLGGIADTLLSRIIDILIAFPNIVLAIVVAGLFERGVAVVVVALSLAGWVSFARLTRGATLSLREREWVSAARVLGVPAPRIMLRHVLPFVFAPVVALVALEFGLIVLGEAGLSFLGIGLPHDIVSWGQTIAAGKAYLSTAWWISVFPGIALALLVVMTGLLGDQLNSRFQRGGVR</sequence>
<dbReference type="Pfam" id="PF00528">
    <property type="entry name" value="BPD_transp_1"/>
    <property type="match status" value="1"/>
</dbReference>
<evidence type="ECO:0000256" key="4">
    <source>
        <dbReference type="ARBA" id="ARBA00022692"/>
    </source>
</evidence>
<evidence type="ECO:0000256" key="1">
    <source>
        <dbReference type="ARBA" id="ARBA00004651"/>
    </source>
</evidence>
<dbReference type="InterPro" id="IPR035906">
    <property type="entry name" value="MetI-like_sf"/>
</dbReference>
<evidence type="ECO:0000313" key="9">
    <source>
        <dbReference type="EMBL" id="MCS0499912.1"/>
    </source>
</evidence>
<dbReference type="Proteomes" id="UP001205337">
    <property type="component" value="Unassembled WGS sequence"/>
</dbReference>
<evidence type="ECO:0000256" key="6">
    <source>
        <dbReference type="ARBA" id="ARBA00023136"/>
    </source>
</evidence>
<evidence type="ECO:0000256" key="3">
    <source>
        <dbReference type="ARBA" id="ARBA00022475"/>
    </source>
</evidence>
<feature type="transmembrane region" description="Helical" evidence="7">
    <location>
        <begin position="262"/>
        <end position="284"/>
    </location>
</feature>
<keyword evidence="4 7" id="KW-0812">Transmembrane</keyword>
<reference evidence="9 10" key="1">
    <citation type="submission" date="2022-08" db="EMBL/GenBank/DDBJ databases">
        <authorList>
            <person name="Li F."/>
        </authorList>
    </citation>
    <scope>NUCLEOTIDE SEQUENCE [LARGE SCALE GENOMIC DNA]</scope>
    <source>
        <strain evidence="9 10">10F1B-8-1</strain>
    </source>
</reference>
<proteinExistence type="inferred from homology"/>
<evidence type="ECO:0000256" key="7">
    <source>
        <dbReference type="RuleBase" id="RU363032"/>
    </source>
</evidence>
<comment type="caution">
    <text evidence="9">The sequence shown here is derived from an EMBL/GenBank/DDBJ whole genome shotgun (WGS) entry which is preliminary data.</text>
</comment>
<organism evidence="9 10">
    <name type="scientific">Protaetiibacter mangrovi</name>
    <dbReference type="NCBI Taxonomy" id="2970926"/>
    <lineage>
        <taxon>Bacteria</taxon>
        <taxon>Bacillati</taxon>
        <taxon>Actinomycetota</taxon>
        <taxon>Actinomycetes</taxon>
        <taxon>Micrococcales</taxon>
        <taxon>Microbacteriaceae</taxon>
        <taxon>Protaetiibacter</taxon>
    </lineage>
</organism>
<keyword evidence="5 7" id="KW-1133">Transmembrane helix</keyword>
<accession>A0ABT1ZGT9</accession>
<dbReference type="PANTHER" id="PTHR43386">
    <property type="entry name" value="OLIGOPEPTIDE TRANSPORT SYSTEM PERMEASE PROTEIN APPC"/>
    <property type="match status" value="1"/>
</dbReference>